<dbReference type="RefSeq" id="WP_151158035.1">
    <property type="nucleotide sequence ID" value="NZ_VZRA01000007.1"/>
</dbReference>
<evidence type="ECO:0000256" key="1">
    <source>
        <dbReference type="SAM" id="Phobius"/>
    </source>
</evidence>
<keyword evidence="4" id="KW-1185">Reference proteome</keyword>
<reference evidence="3 4" key="1">
    <citation type="journal article" date="2020" name="Microorganisms">
        <title>Description of Three Novel Members in the Family Geobacteraceae, Oryzomonas japonicum gen. nov., sp. nov., Oryzomonas sagensis sp. nov., and Oryzomonas ruber sp. nov.</title>
        <authorList>
            <person name="Xu Z."/>
            <person name="Masuda Y."/>
            <person name="Hayakawa C."/>
            <person name="Ushijima N."/>
            <person name="Kawano K."/>
            <person name="Shiratori Y."/>
            <person name="Senoo K."/>
            <person name="Itoh H."/>
        </authorList>
    </citation>
    <scope>NUCLEOTIDE SEQUENCE [LARGE SCALE GENOMIC DNA]</scope>
    <source>
        <strain evidence="3 4">Red100</strain>
    </source>
</reference>
<gene>
    <name evidence="3" type="ORF">F6V30_15805</name>
</gene>
<sequence>MKGGHAPPVTPVAERASMICLPPCLHRIRGSKGQALVELALILPILLLLILGVMEFGRAFYMKNMLTNAVRHAARKAAVNTVWDQNTIRSWIYNTVPASWSITLVIPPTTTSPPASGDDIIVSAKLKFDTIVPNFNSPRYKINYLFKNLTTISAQATMRYEQ</sequence>
<evidence type="ECO:0000259" key="2">
    <source>
        <dbReference type="Pfam" id="PF07811"/>
    </source>
</evidence>
<dbReference type="Proteomes" id="UP000798046">
    <property type="component" value="Unassembled WGS sequence"/>
</dbReference>
<dbReference type="InterPro" id="IPR012495">
    <property type="entry name" value="TadE-like_dom"/>
</dbReference>
<accession>A0ABQ6TKF0</accession>
<keyword evidence="1" id="KW-0472">Membrane</keyword>
<organism evidence="3 4">
    <name type="scientific">Oryzomonas sagensis</name>
    <dbReference type="NCBI Taxonomy" id="2603857"/>
    <lineage>
        <taxon>Bacteria</taxon>
        <taxon>Pseudomonadati</taxon>
        <taxon>Thermodesulfobacteriota</taxon>
        <taxon>Desulfuromonadia</taxon>
        <taxon>Geobacterales</taxon>
        <taxon>Geobacteraceae</taxon>
        <taxon>Oryzomonas</taxon>
    </lineage>
</organism>
<name>A0ABQ6TKF0_9BACT</name>
<protein>
    <submittedName>
        <fullName evidence="3">Pilus assembly protein</fullName>
    </submittedName>
</protein>
<feature type="domain" description="TadE-like" evidence="2">
    <location>
        <begin position="33"/>
        <end position="75"/>
    </location>
</feature>
<keyword evidence="1" id="KW-0812">Transmembrane</keyword>
<evidence type="ECO:0000313" key="4">
    <source>
        <dbReference type="Proteomes" id="UP000798046"/>
    </source>
</evidence>
<feature type="transmembrane region" description="Helical" evidence="1">
    <location>
        <begin position="39"/>
        <end position="61"/>
    </location>
</feature>
<comment type="caution">
    <text evidence="3">The sequence shown here is derived from an EMBL/GenBank/DDBJ whole genome shotgun (WGS) entry which is preliminary data.</text>
</comment>
<dbReference type="Pfam" id="PF07811">
    <property type="entry name" value="TadE"/>
    <property type="match status" value="1"/>
</dbReference>
<proteinExistence type="predicted"/>
<dbReference type="EMBL" id="VZRA01000007">
    <property type="protein sequence ID" value="KAB0668564.1"/>
    <property type="molecule type" value="Genomic_DNA"/>
</dbReference>
<evidence type="ECO:0000313" key="3">
    <source>
        <dbReference type="EMBL" id="KAB0668564.1"/>
    </source>
</evidence>
<keyword evidence="1" id="KW-1133">Transmembrane helix</keyword>